<keyword evidence="3" id="KW-0808">Transferase</keyword>
<dbReference type="GO" id="GO:0003677">
    <property type="term" value="F:DNA binding"/>
    <property type="evidence" value="ECO:0007669"/>
    <property type="project" value="InterPro"/>
</dbReference>
<keyword evidence="3" id="KW-0548">Nucleotidyltransferase</keyword>
<dbReference type="InterPro" id="IPR036691">
    <property type="entry name" value="Endo/exonu/phosph_ase_sf"/>
</dbReference>
<dbReference type="Gene3D" id="3.60.10.10">
    <property type="entry name" value="Endonuclease/exonuclease/phosphatase"/>
    <property type="match status" value="1"/>
</dbReference>
<dbReference type="GO" id="GO:0003964">
    <property type="term" value="F:RNA-directed DNA polymerase activity"/>
    <property type="evidence" value="ECO:0007669"/>
    <property type="project" value="UniProtKB-KW"/>
</dbReference>
<name>A0A8X6X8D8_9ARAC</name>
<dbReference type="SUPFAM" id="SSF56219">
    <property type="entry name" value="DNase I-like"/>
    <property type="match status" value="1"/>
</dbReference>
<feature type="region of interest" description="Disordered" evidence="1">
    <location>
        <begin position="117"/>
        <end position="191"/>
    </location>
</feature>
<evidence type="ECO:0000259" key="2">
    <source>
        <dbReference type="SMART" id="SM00596"/>
    </source>
</evidence>
<dbReference type="GO" id="GO:0004519">
    <property type="term" value="F:endonuclease activity"/>
    <property type="evidence" value="ECO:0007669"/>
    <property type="project" value="InterPro"/>
</dbReference>
<feature type="compositionally biased region" description="Polar residues" evidence="1">
    <location>
        <begin position="117"/>
        <end position="149"/>
    </location>
</feature>
<sequence>MDTSSDSNASSYPATPNAAILPPSIDELRTQLADIHTSANCLQFCSTLDAHTQDLDNYHFDNLGSRNQYGVLLYSLLEQARSNYSALKANEMKYDNELHLDVLKSWGRSAEGEITPFTQVVNRKQKSSSPRSEATSSKKQKTEVSNNFSLLEIEEIPDNLDQTENPLDAGLMDHPSRTSTPRPRHRPPPPITIDNVEHTAQLLKRLQNLTNQKLQGRVIGRGLRVYPETPTAYHQIRNLINSEKLEAFTHELSENKEIKVVIRGMPVDMPVVEIMEDLASLFIKPSECRIMTNRKTGLPMPLFLLSLPKTEDNKNIHHISELCNMKIKVEPLNRKTGPAQCFRCQGFFHSSKFCTRNPKCVKCGKPHLTCDCKKTAAEEPICCNCQGNHPANFLGCPKNPLNKPPPPPKVNVWEERIKKRKELQEAARKKAEQASEKPTPEELNPKPTLPSTSAKKHSPQPRTRQDPDKDQSANLASTLEDFQDPQVLEMLGVLKQFIKISKSDKSRADNEHDPDIIALQETKLRPCHSLNLPNYKTYRTDRLTHRGGGTAILIKRSIPHHILDIKTHSIENTTISIEGDRNITVSSVYRPPRSPAQSLIPDLLKIFRNRPECIAVGDYNAKHSSWNHHPRSNPAGTALHKFARNCGFVITAPGEPTLISNRRNGADSTIDFGVSCGLNNIQAQSVLDLSSDHNPVIFTFTPNSPYVYAHNCCTFTNWERFQDILSVTVPGNPKISDEDGIERAVENLTQLIQNSINQSSKIKFMTHQAFTIPSQTRQKIKEKNRLRKIWQETRYPPVKTELNRMQREIKRELQNIKNHAWDCDLEDANDDPNAFYKIMSRKRHRQIIYPPLLGYRGLIYDTREKADFFADTLEESFKENKTPYSNTQIDKVNRTVNIEENWAQQGSLCYSYDDAVWK</sequence>
<feature type="region of interest" description="Disordered" evidence="1">
    <location>
        <begin position="423"/>
        <end position="471"/>
    </location>
</feature>
<dbReference type="Pfam" id="PF14529">
    <property type="entry name" value="Exo_endo_phos_2"/>
    <property type="match status" value="1"/>
</dbReference>
<dbReference type="InterPro" id="IPR020847">
    <property type="entry name" value="AP_endonuclease_F1_BS"/>
</dbReference>
<dbReference type="OrthoDB" id="416454at2759"/>
<dbReference type="PROSITE" id="PS00726">
    <property type="entry name" value="AP_NUCLEASE_F1_1"/>
    <property type="match status" value="1"/>
</dbReference>
<dbReference type="InterPro" id="IPR005135">
    <property type="entry name" value="Endo/exonuclease/phosphatase"/>
</dbReference>
<keyword evidence="4" id="KW-1185">Reference proteome</keyword>
<dbReference type="PANTHER" id="PTHR33273">
    <property type="entry name" value="DOMAIN-CONTAINING PROTEIN, PUTATIVE-RELATED"/>
    <property type="match status" value="1"/>
</dbReference>
<evidence type="ECO:0000313" key="4">
    <source>
        <dbReference type="Proteomes" id="UP000886998"/>
    </source>
</evidence>
<feature type="domain" description="Pre-C2HC" evidence="2">
    <location>
        <begin position="271"/>
        <end position="339"/>
    </location>
</feature>
<comment type="caution">
    <text evidence="3">The sequence shown here is derived from an EMBL/GenBank/DDBJ whole genome shotgun (WGS) entry which is preliminary data.</text>
</comment>
<evidence type="ECO:0000313" key="3">
    <source>
        <dbReference type="EMBL" id="GFY48115.1"/>
    </source>
</evidence>
<gene>
    <name evidence="3" type="primary">pol_1922</name>
    <name evidence="3" type="ORF">TNIN_238931</name>
</gene>
<organism evidence="3 4">
    <name type="scientific">Trichonephila inaurata madagascariensis</name>
    <dbReference type="NCBI Taxonomy" id="2747483"/>
    <lineage>
        <taxon>Eukaryota</taxon>
        <taxon>Metazoa</taxon>
        <taxon>Ecdysozoa</taxon>
        <taxon>Arthropoda</taxon>
        <taxon>Chelicerata</taxon>
        <taxon>Arachnida</taxon>
        <taxon>Araneae</taxon>
        <taxon>Araneomorphae</taxon>
        <taxon>Entelegynae</taxon>
        <taxon>Araneoidea</taxon>
        <taxon>Nephilidae</taxon>
        <taxon>Trichonephila</taxon>
        <taxon>Trichonephila inaurata</taxon>
    </lineage>
</organism>
<dbReference type="Proteomes" id="UP000886998">
    <property type="component" value="Unassembled WGS sequence"/>
</dbReference>
<keyword evidence="3" id="KW-0695">RNA-directed DNA polymerase</keyword>
<proteinExistence type="predicted"/>
<dbReference type="SMART" id="SM00596">
    <property type="entry name" value="PRE_C2HC"/>
    <property type="match status" value="1"/>
</dbReference>
<evidence type="ECO:0000256" key="1">
    <source>
        <dbReference type="SAM" id="MobiDB-lite"/>
    </source>
</evidence>
<dbReference type="PANTHER" id="PTHR33273:SF2">
    <property type="entry name" value="ENDONUCLEASE_EXONUCLEASE_PHOSPHATASE DOMAIN-CONTAINING PROTEIN"/>
    <property type="match status" value="1"/>
</dbReference>
<protein>
    <submittedName>
        <fullName evidence="3">RNA-directed DNA polymerase from mobile element jockey</fullName>
    </submittedName>
</protein>
<dbReference type="GO" id="GO:0006281">
    <property type="term" value="P:DNA repair"/>
    <property type="evidence" value="ECO:0007669"/>
    <property type="project" value="InterPro"/>
</dbReference>
<accession>A0A8X6X8D8</accession>
<reference evidence="3" key="1">
    <citation type="submission" date="2020-08" db="EMBL/GenBank/DDBJ databases">
        <title>Multicomponent nature underlies the extraordinary mechanical properties of spider dragline silk.</title>
        <authorList>
            <person name="Kono N."/>
            <person name="Nakamura H."/>
            <person name="Mori M."/>
            <person name="Yoshida Y."/>
            <person name="Ohtoshi R."/>
            <person name="Malay A.D."/>
            <person name="Moran D.A.P."/>
            <person name="Tomita M."/>
            <person name="Numata K."/>
            <person name="Arakawa K."/>
        </authorList>
    </citation>
    <scope>NUCLEOTIDE SEQUENCE</scope>
</reference>
<dbReference type="EMBL" id="BMAV01006318">
    <property type="protein sequence ID" value="GFY48115.1"/>
    <property type="molecule type" value="Genomic_DNA"/>
</dbReference>
<feature type="compositionally biased region" description="Basic and acidic residues" evidence="1">
    <location>
        <begin position="423"/>
        <end position="444"/>
    </location>
</feature>
<dbReference type="AlphaFoldDB" id="A0A8X6X8D8"/>
<dbReference type="Pfam" id="PF07530">
    <property type="entry name" value="PRE_C2HC"/>
    <property type="match status" value="1"/>
</dbReference>
<dbReference type="InterPro" id="IPR006579">
    <property type="entry name" value="Pre_C2HC_dom"/>
</dbReference>